<name>A0ABC8V4B0_9AQUA</name>
<comment type="caution">
    <text evidence="1">The sequence shown here is derived from an EMBL/GenBank/DDBJ whole genome shotgun (WGS) entry which is preliminary data.</text>
</comment>
<keyword evidence="2" id="KW-1185">Reference proteome</keyword>
<gene>
    <name evidence="1" type="ORF">ILEXP_LOCUS58840</name>
</gene>
<dbReference type="InterPro" id="IPR040344">
    <property type="entry name" value="At3g17950-like"/>
</dbReference>
<accession>A0ABC8V4B0</accession>
<dbReference type="PANTHER" id="PTHR33544">
    <property type="entry name" value="DUF4005 DOMAIN-CONTAINING PROTEIN-RELATED"/>
    <property type="match status" value="1"/>
</dbReference>
<sequence length="216" mass="23890">MAQQEDGWPLGLQPLSVRVGLLRHRDRNGSVSFKTLLTGSPSFSTDFYSSDLDTEVRFPLVLSSHDKSITLGSLIGISSILELSQRSIRRRTAETFRSKKSSKSTWLFSLCSKLRTDAVSMSNTPSLGHFLGAERKASTNYRRNQSQNTHVPDDFSDLVPISESSSLLISGQIASPQSITWFRSEGERRSNSGLLEHGQEHGAPLLFSCFCGQLAH</sequence>
<dbReference type="EMBL" id="CAUOFW020010346">
    <property type="protein sequence ID" value="CAK9188190.1"/>
    <property type="molecule type" value="Genomic_DNA"/>
</dbReference>
<evidence type="ECO:0000313" key="1">
    <source>
        <dbReference type="EMBL" id="CAK9188190.1"/>
    </source>
</evidence>
<dbReference type="AlphaFoldDB" id="A0ABC8V4B0"/>
<proteinExistence type="predicted"/>
<protein>
    <submittedName>
        <fullName evidence="1">Uncharacterized protein</fullName>
    </submittedName>
</protein>
<evidence type="ECO:0000313" key="2">
    <source>
        <dbReference type="Proteomes" id="UP001642360"/>
    </source>
</evidence>
<dbReference type="Proteomes" id="UP001642360">
    <property type="component" value="Unassembled WGS sequence"/>
</dbReference>
<dbReference type="PANTHER" id="PTHR33544:SF3">
    <property type="entry name" value="60S RIBOSOMAL PROTEIN L36"/>
    <property type="match status" value="1"/>
</dbReference>
<reference evidence="1 2" key="1">
    <citation type="submission" date="2024-02" db="EMBL/GenBank/DDBJ databases">
        <authorList>
            <person name="Vignale AGUSTIN F."/>
            <person name="Sosa J E."/>
            <person name="Modenutti C."/>
        </authorList>
    </citation>
    <scope>NUCLEOTIDE SEQUENCE [LARGE SCALE GENOMIC DNA]</scope>
</reference>
<organism evidence="1 2">
    <name type="scientific">Ilex paraguariensis</name>
    <name type="common">yerba mate</name>
    <dbReference type="NCBI Taxonomy" id="185542"/>
    <lineage>
        <taxon>Eukaryota</taxon>
        <taxon>Viridiplantae</taxon>
        <taxon>Streptophyta</taxon>
        <taxon>Embryophyta</taxon>
        <taxon>Tracheophyta</taxon>
        <taxon>Spermatophyta</taxon>
        <taxon>Magnoliopsida</taxon>
        <taxon>eudicotyledons</taxon>
        <taxon>Gunneridae</taxon>
        <taxon>Pentapetalae</taxon>
        <taxon>asterids</taxon>
        <taxon>campanulids</taxon>
        <taxon>Aquifoliales</taxon>
        <taxon>Aquifoliaceae</taxon>
        <taxon>Ilex</taxon>
    </lineage>
</organism>